<accession>A0A9W4HB64</accession>
<proteinExistence type="predicted"/>
<dbReference type="EMBL" id="CAJVOS010000008">
    <property type="protein sequence ID" value="CAG7956497.1"/>
    <property type="molecule type" value="Genomic_DNA"/>
</dbReference>
<dbReference type="PROSITE" id="PS50011">
    <property type="entry name" value="PROTEIN_KINASE_DOM"/>
    <property type="match status" value="1"/>
</dbReference>
<dbReference type="Pfam" id="PF00069">
    <property type="entry name" value="Pkinase"/>
    <property type="match status" value="1"/>
</dbReference>
<comment type="caution">
    <text evidence="3">The sequence shown here is derived from an EMBL/GenBank/DDBJ whole genome shotgun (WGS) entry which is preliminary data.</text>
</comment>
<dbReference type="Proteomes" id="UP001153618">
    <property type="component" value="Unassembled WGS sequence"/>
</dbReference>
<dbReference type="InterPro" id="IPR011009">
    <property type="entry name" value="Kinase-like_dom_sf"/>
</dbReference>
<dbReference type="GO" id="GO:0004674">
    <property type="term" value="F:protein serine/threonine kinase activity"/>
    <property type="evidence" value="ECO:0007669"/>
    <property type="project" value="TreeGrafter"/>
</dbReference>
<name>A0A9W4HB64_PENOL</name>
<dbReference type="PANTHER" id="PTHR44329">
    <property type="entry name" value="SERINE/THREONINE-PROTEIN KINASE TNNI3K-RELATED"/>
    <property type="match status" value="1"/>
</dbReference>
<feature type="transmembrane region" description="Helical" evidence="1">
    <location>
        <begin position="276"/>
        <end position="294"/>
    </location>
</feature>
<dbReference type="Gene3D" id="1.10.510.10">
    <property type="entry name" value="Transferase(Phosphotransferase) domain 1"/>
    <property type="match status" value="1"/>
</dbReference>
<dbReference type="GO" id="GO:0005524">
    <property type="term" value="F:ATP binding"/>
    <property type="evidence" value="ECO:0007669"/>
    <property type="project" value="InterPro"/>
</dbReference>
<organism evidence="3 4">
    <name type="scientific">Penicillium olsonii</name>
    <dbReference type="NCBI Taxonomy" id="99116"/>
    <lineage>
        <taxon>Eukaryota</taxon>
        <taxon>Fungi</taxon>
        <taxon>Dikarya</taxon>
        <taxon>Ascomycota</taxon>
        <taxon>Pezizomycotina</taxon>
        <taxon>Eurotiomycetes</taxon>
        <taxon>Eurotiomycetidae</taxon>
        <taxon>Eurotiales</taxon>
        <taxon>Aspergillaceae</taxon>
        <taxon>Penicillium</taxon>
    </lineage>
</organism>
<dbReference type="InterPro" id="IPR000719">
    <property type="entry name" value="Prot_kinase_dom"/>
</dbReference>
<gene>
    <name evidence="3" type="ORF">POLS_LOCUS618</name>
</gene>
<dbReference type="SMART" id="SM00220">
    <property type="entry name" value="S_TKc"/>
    <property type="match status" value="1"/>
</dbReference>
<reference evidence="3" key="1">
    <citation type="submission" date="2021-07" db="EMBL/GenBank/DDBJ databases">
        <authorList>
            <person name="Branca A.L. A."/>
        </authorList>
    </citation>
    <scope>NUCLEOTIDE SEQUENCE</scope>
</reference>
<evidence type="ECO:0000313" key="4">
    <source>
        <dbReference type="Proteomes" id="UP001153618"/>
    </source>
</evidence>
<dbReference type="SUPFAM" id="SSF56112">
    <property type="entry name" value="Protein kinase-like (PK-like)"/>
    <property type="match status" value="1"/>
</dbReference>
<evidence type="ECO:0000256" key="1">
    <source>
        <dbReference type="SAM" id="Phobius"/>
    </source>
</evidence>
<evidence type="ECO:0000259" key="2">
    <source>
        <dbReference type="PROSITE" id="PS50011"/>
    </source>
</evidence>
<keyword evidence="1" id="KW-0812">Transmembrane</keyword>
<dbReference type="AlphaFoldDB" id="A0A9W4HB64"/>
<sequence length="301" mass="33900">MTTPFLDLQANPIPRDNVIGSGSSALVLLQDDVAVKIPLKCLWSDTYEVQANLQKLRHEQNVYHRLQGLPCDDNRPNGVVRCLGMFSESTQLAYMSNGDLQSYLKKSQPSLQLQFLWCLEIVRTLTFIHDRCILVTDIASRNFLLDSDFSIKFCDFSEASILPLGSDMKAANDHGFDTQIDIGLLGTVMYEIVTGEKLRVDLFKDNSPTDGRAYWPKRESLPRTTDIWLGWIIEGCWDGKFQTAHCVLQAFDNVRLPPVSQSISIRLGQAIKKSITSYRVFTVFGLIGLTLFLGRRAVSQS</sequence>
<dbReference type="OrthoDB" id="1668230at2759"/>
<feature type="domain" description="Protein kinase" evidence="2">
    <location>
        <begin position="13"/>
        <end position="301"/>
    </location>
</feature>
<keyword evidence="1" id="KW-0472">Membrane</keyword>
<keyword evidence="4" id="KW-1185">Reference proteome</keyword>
<evidence type="ECO:0000313" key="3">
    <source>
        <dbReference type="EMBL" id="CAG7956497.1"/>
    </source>
</evidence>
<protein>
    <recommendedName>
        <fullName evidence="2">Protein kinase domain-containing protein</fullName>
    </recommendedName>
</protein>
<keyword evidence="1" id="KW-1133">Transmembrane helix</keyword>
<dbReference type="InterPro" id="IPR051681">
    <property type="entry name" value="Ser/Thr_Kinases-Pseudokinases"/>
</dbReference>